<dbReference type="Gene3D" id="1.10.10.410">
    <property type="match status" value="1"/>
</dbReference>
<dbReference type="InterPro" id="IPR042184">
    <property type="entry name" value="YqeY/Aim41_N"/>
</dbReference>
<gene>
    <name evidence="1" type="ORF">A2589_03660</name>
</gene>
<accession>A0A1G2QJ31</accession>
<name>A0A1G2QJ31_9BACT</name>
<dbReference type="InterPro" id="IPR003789">
    <property type="entry name" value="Asn/Gln_tRNA_amidoTrase-B-like"/>
</dbReference>
<dbReference type="InterPro" id="IPR023168">
    <property type="entry name" value="GatB_Yqey_C_2"/>
</dbReference>
<dbReference type="Pfam" id="PF09424">
    <property type="entry name" value="YqeY"/>
    <property type="match status" value="1"/>
</dbReference>
<dbReference type="InterPro" id="IPR019004">
    <property type="entry name" value="YqeY/Aim41"/>
</dbReference>
<dbReference type="EMBL" id="MHTK01000003">
    <property type="protein sequence ID" value="OHA59981.1"/>
    <property type="molecule type" value="Genomic_DNA"/>
</dbReference>
<dbReference type="PANTHER" id="PTHR28055">
    <property type="entry name" value="ALTERED INHERITANCE OF MITOCHONDRIA PROTEIN 41, MITOCHONDRIAL"/>
    <property type="match status" value="1"/>
</dbReference>
<dbReference type="GO" id="GO:0016884">
    <property type="term" value="F:carbon-nitrogen ligase activity, with glutamine as amido-N-donor"/>
    <property type="evidence" value="ECO:0007669"/>
    <property type="project" value="InterPro"/>
</dbReference>
<organism evidence="1 2">
    <name type="scientific">Candidatus Vogelbacteria bacterium RIFOXYD1_FULL_46_19</name>
    <dbReference type="NCBI Taxonomy" id="1802439"/>
    <lineage>
        <taxon>Bacteria</taxon>
        <taxon>Candidatus Vogeliibacteriota</taxon>
    </lineage>
</organism>
<evidence type="ECO:0000313" key="2">
    <source>
        <dbReference type="Proteomes" id="UP000177838"/>
    </source>
</evidence>
<evidence type="ECO:0000313" key="1">
    <source>
        <dbReference type="EMBL" id="OHA59981.1"/>
    </source>
</evidence>
<dbReference type="Gene3D" id="1.10.1510.10">
    <property type="entry name" value="Uncharacterised protein YqeY/AIM41 PF09424, N-terminal domain"/>
    <property type="match status" value="1"/>
</dbReference>
<evidence type="ECO:0008006" key="3">
    <source>
        <dbReference type="Google" id="ProtNLM"/>
    </source>
</evidence>
<reference evidence="1 2" key="1">
    <citation type="journal article" date="2016" name="Nat. Commun.">
        <title>Thousands of microbial genomes shed light on interconnected biogeochemical processes in an aquifer system.</title>
        <authorList>
            <person name="Anantharaman K."/>
            <person name="Brown C.T."/>
            <person name="Hug L.A."/>
            <person name="Sharon I."/>
            <person name="Castelle C.J."/>
            <person name="Probst A.J."/>
            <person name="Thomas B.C."/>
            <person name="Singh A."/>
            <person name="Wilkins M.J."/>
            <person name="Karaoz U."/>
            <person name="Brodie E.L."/>
            <person name="Williams K.H."/>
            <person name="Hubbard S.S."/>
            <person name="Banfield J.F."/>
        </authorList>
    </citation>
    <scope>NUCLEOTIDE SEQUENCE [LARGE SCALE GENOMIC DNA]</scope>
</reference>
<comment type="caution">
    <text evidence="1">The sequence shown here is derived from an EMBL/GenBank/DDBJ whole genome shotgun (WGS) entry which is preliminary data.</text>
</comment>
<dbReference type="STRING" id="1802439.A2589_03660"/>
<dbReference type="PANTHER" id="PTHR28055:SF1">
    <property type="entry name" value="ALTERED INHERITANCE OF MITOCHONDRIA PROTEIN 41, MITOCHONDRIAL"/>
    <property type="match status" value="1"/>
</dbReference>
<protein>
    <recommendedName>
        <fullName evidence="3">Glutamyl-tRNA amidotransferase</fullName>
    </recommendedName>
</protein>
<dbReference type="SUPFAM" id="SSF89095">
    <property type="entry name" value="GatB/YqeY motif"/>
    <property type="match status" value="1"/>
</dbReference>
<proteinExistence type="predicted"/>
<dbReference type="Proteomes" id="UP000177838">
    <property type="component" value="Unassembled WGS sequence"/>
</dbReference>
<dbReference type="AlphaFoldDB" id="A0A1G2QJ31"/>
<sequence length="141" mass="15275">MKTAMKNKETVRLSVMRGLSAAFTNEVVAKGRKPDERLSDEEAMAVLKRAANQRKDAAEQFKVGGRPELAASEEAELAIISEFLPAQMNPDDIRRIAEQKKTELGLTDKAKIGILIGAVMKATSGTADGGDVKKIVESLFD</sequence>